<reference evidence="4 5" key="1">
    <citation type="journal article" date="2015" name="Stand. Genomic Sci.">
        <title>Complete genome sequence of and proposal of Thermofilum uzonense sp. nov. a novel hyperthermophilic crenarchaeon and emended description of the genus Thermofilum.</title>
        <authorList>
            <person name="Toshchakov S.V."/>
            <person name="Korzhenkov A.A."/>
            <person name="Samarov N.I."/>
            <person name="Mazunin I.O."/>
            <person name="Mozhey O.I."/>
            <person name="Shmyr I.S."/>
            <person name="Derbikova K.S."/>
            <person name="Taranov E.A."/>
            <person name="Dominova I.N."/>
            <person name="Bonch-Osmolovskaya E.A."/>
            <person name="Patrushev M.V."/>
            <person name="Podosokorskaya O.A."/>
            <person name="Kublanov I.V."/>
        </authorList>
    </citation>
    <scope>NUCLEOTIDE SEQUENCE [LARGE SCALE GENOMIC DNA]</scope>
    <source>
        <strain evidence="4 5">1807-2</strain>
    </source>
</reference>
<feature type="domain" description="Spt4/RpoE2 zinc finger" evidence="3">
    <location>
        <begin position="9"/>
        <end position="69"/>
    </location>
</feature>
<dbReference type="Proteomes" id="UP000067434">
    <property type="component" value="Chromosome"/>
</dbReference>
<evidence type="ECO:0000256" key="2">
    <source>
        <dbReference type="HAMAP-Rule" id="MF_00949"/>
    </source>
</evidence>
<proteinExistence type="inferred from homology"/>
<dbReference type="GO" id="GO:0008270">
    <property type="term" value="F:zinc ion binding"/>
    <property type="evidence" value="ECO:0007669"/>
    <property type="project" value="UniProtKB-UniRule"/>
</dbReference>
<name>A0A0F7FID2_9CREN</name>
<keyword evidence="2" id="KW-0805">Transcription regulation</keyword>
<comment type="subunit">
    <text evidence="2">Heterodimer composed of Spt4 and Spt5.</text>
</comment>
<dbReference type="Pfam" id="PF06093">
    <property type="entry name" value="Spt4"/>
    <property type="match status" value="1"/>
</dbReference>
<dbReference type="PANTHER" id="PTHR40704">
    <property type="entry name" value="TRANSCRIPTION ELONGATION FACTOR SPT4"/>
    <property type="match status" value="1"/>
</dbReference>
<dbReference type="PATRIC" id="fig|1550241.5.peg.1545"/>
<dbReference type="OrthoDB" id="275101at2157"/>
<feature type="binding site" evidence="2">
    <location>
        <position position="26"/>
    </location>
    <ligand>
        <name>Zn(2+)</name>
        <dbReference type="ChEBI" id="CHEBI:29105"/>
    </ligand>
</feature>
<dbReference type="AlphaFoldDB" id="A0A0F7FID2"/>
<dbReference type="Gene3D" id="2.20.28.90">
    <property type="match status" value="1"/>
</dbReference>
<dbReference type="KEGG" id="thf:MA03_07485"/>
<dbReference type="STRING" id="1550241.MA03_07485"/>
<comment type="function">
    <text evidence="2">Stimulates transcription elongation.</text>
</comment>
<dbReference type="InterPro" id="IPR038589">
    <property type="entry name" value="Spt4_dom_sf"/>
</dbReference>
<evidence type="ECO:0000259" key="3">
    <source>
        <dbReference type="SMART" id="SM01389"/>
    </source>
</evidence>
<keyword evidence="1 2" id="KW-0804">Transcription</keyword>
<dbReference type="InterPro" id="IPR022800">
    <property type="entry name" value="Spt4/RpoE2_Znf"/>
</dbReference>
<organism evidence="4 5">
    <name type="scientific">Infirmifilum uzonense</name>
    <dbReference type="NCBI Taxonomy" id="1550241"/>
    <lineage>
        <taxon>Archaea</taxon>
        <taxon>Thermoproteota</taxon>
        <taxon>Thermoprotei</taxon>
        <taxon>Thermofilales</taxon>
        <taxon>Thermofilaceae</taxon>
        <taxon>Infirmifilum</taxon>
    </lineage>
</organism>
<dbReference type="RefSeq" id="WP_052884652.1">
    <property type="nucleotide sequence ID" value="NZ_CP009961.1"/>
</dbReference>
<keyword evidence="5" id="KW-1185">Reference proteome</keyword>
<keyword evidence="2" id="KW-0479">Metal-binding</keyword>
<accession>A0A0F7FID2</accession>
<dbReference type="GO" id="GO:0003677">
    <property type="term" value="F:DNA binding"/>
    <property type="evidence" value="ECO:0007669"/>
    <property type="project" value="UniProtKB-KW"/>
</dbReference>
<evidence type="ECO:0000313" key="4">
    <source>
        <dbReference type="EMBL" id="AKG39112.1"/>
    </source>
</evidence>
<comment type="similarity">
    <text evidence="2">Belongs to the archaeal Spt4 family.</text>
</comment>
<dbReference type="SMART" id="SM01389">
    <property type="entry name" value="Spt4"/>
    <property type="match status" value="1"/>
</dbReference>
<dbReference type="InterPro" id="IPR007178">
    <property type="entry name" value="Spt4_arch"/>
</dbReference>
<feature type="binding site" evidence="2">
    <location>
        <position position="15"/>
    </location>
    <ligand>
        <name>Zn(2+)</name>
        <dbReference type="ChEBI" id="CHEBI:29105"/>
    </ligand>
</feature>
<dbReference type="SUPFAM" id="SSF63393">
    <property type="entry name" value="RNA polymerase subunits"/>
    <property type="match status" value="1"/>
</dbReference>
<keyword evidence="2" id="KW-0862">Zinc</keyword>
<dbReference type="PANTHER" id="PTHR40704:SF1">
    <property type="entry name" value="TRANSCRIPTION ELONGATION FACTOR SPT4"/>
    <property type="match status" value="1"/>
</dbReference>
<dbReference type="EMBL" id="CP009961">
    <property type="protein sequence ID" value="AKG39112.1"/>
    <property type="molecule type" value="Genomic_DNA"/>
</dbReference>
<sequence>MPRKRKLPLKACTTCKALVQDEIEVCPVCGGREFSDDWDGFVAIISLEDSSIAKLLKTPKPSMYALKVR</sequence>
<dbReference type="NCBIfam" id="NF041664">
    <property type="entry name" value="RNAP_arch_Epp"/>
    <property type="match status" value="1"/>
</dbReference>
<gene>
    <name evidence="2" type="primary">spt4</name>
    <name evidence="4" type="ORF">MA03_07485</name>
</gene>
<evidence type="ECO:0000256" key="1">
    <source>
        <dbReference type="ARBA" id="ARBA00023163"/>
    </source>
</evidence>
<protein>
    <recommendedName>
        <fullName evidence="2">Transcription elongation factor Spt4</fullName>
    </recommendedName>
</protein>
<feature type="binding site" evidence="2">
    <location>
        <position position="29"/>
    </location>
    <ligand>
        <name>Zn(2+)</name>
        <dbReference type="ChEBI" id="CHEBI:29105"/>
    </ligand>
</feature>
<dbReference type="HOGENOM" id="CLU_199467_0_0_2"/>
<dbReference type="GeneID" id="25402062"/>
<dbReference type="HAMAP" id="MF_00949">
    <property type="entry name" value="Spt4_arch"/>
    <property type="match status" value="1"/>
</dbReference>
<evidence type="ECO:0000313" key="5">
    <source>
        <dbReference type="Proteomes" id="UP000067434"/>
    </source>
</evidence>
<dbReference type="GO" id="GO:0006355">
    <property type="term" value="P:regulation of DNA-templated transcription"/>
    <property type="evidence" value="ECO:0007669"/>
    <property type="project" value="UniProtKB-UniRule"/>
</dbReference>
<keyword evidence="4" id="KW-0238">DNA-binding</keyword>
<dbReference type="InterPro" id="IPR029040">
    <property type="entry name" value="RPABC4/Spt4"/>
</dbReference>
<feature type="binding site" evidence="2">
    <location>
        <position position="12"/>
    </location>
    <ligand>
        <name>Zn(2+)</name>
        <dbReference type="ChEBI" id="CHEBI:29105"/>
    </ligand>
</feature>